<dbReference type="InterPro" id="IPR036890">
    <property type="entry name" value="HATPase_C_sf"/>
</dbReference>
<evidence type="ECO:0000256" key="10">
    <source>
        <dbReference type="ARBA" id="ARBA00022777"/>
    </source>
</evidence>
<accession>A0A1Y0Z8K4</accession>
<evidence type="ECO:0000256" key="8">
    <source>
        <dbReference type="ARBA" id="ARBA00022737"/>
    </source>
</evidence>
<organism evidence="14 15">
    <name type="scientific">Methylobacterium aquaticum</name>
    <dbReference type="NCBI Taxonomy" id="270351"/>
    <lineage>
        <taxon>Bacteria</taxon>
        <taxon>Pseudomonadati</taxon>
        <taxon>Pseudomonadota</taxon>
        <taxon>Alphaproteobacteria</taxon>
        <taxon>Hyphomicrobiales</taxon>
        <taxon>Methylobacteriaceae</taxon>
        <taxon>Methylobacterium</taxon>
    </lineage>
</organism>
<name>A0A1Y0Z8K4_9HYPH</name>
<reference evidence="15" key="2">
    <citation type="submission" date="2015-01" db="EMBL/GenBank/DDBJ databases">
        <title>Complete genome sequence of Methylobacterium aquaticum strain 22A.</title>
        <authorList>
            <person name="Tani A."/>
            <person name="Ogura Y."/>
            <person name="Hayashi T."/>
        </authorList>
    </citation>
    <scope>NUCLEOTIDE SEQUENCE [LARGE SCALE GENOMIC DNA]</scope>
    <source>
        <strain evidence="15">MA-22A</strain>
    </source>
</reference>
<dbReference type="Pfam" id="PF07536">
    <property type="entry name" value="HWE_HK"/>
    <property type="match status" value="1"/>
</dbReference>
<dbReference type="Gene3D" id="3.30.565.10">
    <property type="entry name" value="Histidine kinase-like ATPase, C-terminal domain"/>
    <property type="match status" value="1"/>
</dbReference>
<gene>
    <name evidence="14" type="ORF">Maq22A_c27865</name>
</gene>
<dbReference type="SMART" id="SM00911">
    <property type="entry name" value="HWE_HK"/>
    <property type="match status" value="1"/>
</dbReference>
<dbReference type="InterPro" id="IPR000700">
    <property type="entry name" value="PAS-assoc_C"/>
</dbReference>
<evidence type="ECO:0000259" key="13">
    <source>
        <dbReference type="PROSITE" id="PS50113"/>
    </source>
</evidence>
<dbReference type="NCBIfam" id="TIGR00229">
    <property type="entry name" value="sensory_box"/>
    <property type="match status" value="1"/>
</dbReference>
<keyword evidence="5" id="KW-0285">Flavoprotein</keyword>
<keyword evidence="4" id="KW-0597">Phosphoprotein</keyword>
<dbReference type="SUPFAM" id="SSF55874">
    <property type="entry name" value="ATPase domain of HSP90 chaperone/DNA topoisomerase II/histidine kinase"/>
    <property type="match status" value="1"/>
</dbReference>
<evidence type="ECO:0000256" key="7">
    <source>
        <dbReference type="ARBA" id="ARBA00022679"/>
    </source>
</evidence>
<dbReference type="PROSITE" id="PS50113">
    <property type="entry name" value="PAC"/>
    <property type="match status" value="1"/>
</dbReference>
<keyword evidence="8" id="KW-0677">Repeat</keyword>
<dbReference type="CDD" id="cd00130">
    <property type="entry name" value="PAS"/>
    <property type="match status" value="1"/>
</dbReference>
<dbReference type="Proteomes" id="UP000061432">
    <property type="component" value="Chromosome"/>
</dbReference>
<dbReference type="Pfam" id="PF08447">
    <property type="entry name" value="PAS_3"/>
    <property type="match status" value="1"/>
</dbReference>
<sequence>MPPHTTDPAALSAQLEESAHLLELAVEAADLGLWWLSLEADTLKGSPRCRRIIGFPSEAPLSYRQWLAMLHPDDRDENHRLVQAAFDPAGDGGYRTAYRLLRPDGQVIWIAAMGQVEFAGEGAARRGLQLVGTFRDITAARQDEEARALLTRELSHRIKNIFAVVTSMVSLSARDYPEAKPYARELRERIDALSRAHDYVRPHVTEDGASGGATTTVQGLLDELLAPYRATGPDRIRIRCTEAAIGERSATALALIVHEQATNAVKYGALAVPEGMVRIDGTRDGDTYRLRWREEGGPPIERAPDRQGFGTVLAARSARDQLGGAIAYEWAATGLVIAIDLPVETLES</sequence>
<dbReference type="Gene3D" id="2.10.70.100">
    <property type="match status" value="1"/>
</dbReference>
<keyword evidence="11" id="KW-0067">ATP-binding</keyword>
<evidence type="ECO:0000256" key="12">
    <source>
        <dbReference type="ARBA" id="ARBA00023026"/>
    </source>
</evidence>
<keyword evidence="6" id="KW-0288">FMN</keyword>
<dbReference type="SUPFAM" id="SSF55785">
    <property type="entry name" value="PYP-like sensor domain (PAS domain)"/>
    <property type="match status" value="1"/>
</dbReference>
<reference evidence="14 15" key="1">
    <citation type="journal article" date="2015" name="Genome Announc.">
        <title>Complete Genome Sequence of Methylobacterium aquaticum Strain 22A, Isolated from Racomitrium japonicum Moss.</title>
        <authorList>
            <person name="Tani A."/>
            <person name="Ogura Y."/>
            <person name="Hayashi T."/>
            <person name="Kimbara K."/>
        </authorList>
    </citation>
    <scope>NUCLEOTIDE SEQUENCE [LARGE SCALE GENOMIC DNA]</scope>
    <source>
        <strain evidence="14 15">MA-22A</strain>
    </source>
</reference>
<evidence type="ECO:0000256" key="2">
    <source>
        <dbReference type="ARBA" id="ARBA00012438"/>
    </source>
</evidence>
<evidence type="ECO:0000256" key="9">
    <source>
        <dbReference type="ARBA" id="ARBA00022741"/>
    </source>
</evidence>
<dbReference type="InterPro" id="IPR013655">
    <property type="entry name" value="PAS_fold_3"/>
</dbReference>
<evidence type="ECO:0000313" key="15">
    <source>
        <dbReference type="Proteomes" id="UP000061432"/>
    </source>
</evidence>
<evidence type="ECO:0000256" key="11">
    <source>
        <dbReference type="ARBA" id="ARBA00022840"/>
    </source>
</evidence>
<keyword evidence="9" id="KW-0547">Nucleotide-binding</keyword>
<dbReference type="Gene3D" id="3.30.450.20">
    <property type="entry name" value="PAS domain"/>
    <property type="match status" value="1"/>
</dbReference>
<dbReference type="KEGG" id="maqu:Maq22A_c27865"/>
<keyword evidence="10 14" id="KW-0418">Kinase</keyword>
<keyword evidence="7" id="KW-0808">Transferase</keyword>
<proteinExistence type="predicted"/>
<dbReference type="OrthoDB" id="341208at2"/>
<dbReference type="EC" id="2.7.13.3" evidence="2"/>
<dbReference type="EMBL" id="AP014704">
    <property type="protein sequence ID" value="BAR47079.1"/>
    <property type="molecule type" value="Genomic_DNA"/>
</dbReference>
<dbReference type="InterPro" id="IPR035965">
    <property type="entry name" value="PAS-like_dom_sf"/>
</dbReference>
<protein>
    <recommendedName>
        <fullName evidence="3">Blue-light-activated histidine kinase</fullName>
        <ecNumber evidence="2">2.7.13.3</ecNumber>
    </recommendedName>
</protein>
<dbReference type="InterPro" id="IPR000014">
    <property type="entry name" value="PAS"/>
</dbReference>
<dbReference type="InterPro" id="IPR011102">
    <property type="entry name" value="Sig_transdc_His_kinase_HWE"/>
</dbReference>
<keyword evidence="12" id="KW-0843">Virulence</keyword>
<evidence type="ECO:0000256" key="3">
    <source>
        <dbReference type="ARBA" id="ARBA00021740"/>
    </source>
</evidence>
<evidence type="ECO:0000256" key="1">
    <source>
        <dbReference type="ARBA" id="ARBA00000085"/>
    </source>
</evidence>
<feature type="domain" description="PAC" evidence="13">
    <location>
        <begin position="94"/>
        <end position="149"/>
    </location>
</feature>
<dbReference type="PANTHER" id="PTHR41523:SF8">
    <property type="entry name" value="ETHYLENE RESPONSE SENSOR PROTEIN"/>
    <property type="match status" value="1"/>
</dbReference>
<evidence type="ECO:0000256" key="6">
    <source>
        <dbReference type="ARBA" id="ARBA00022643"/>
    </source>
</evidence>
<comment type="catalytic activity">
    <reaction evidence="1">
        <text>ATP + protein L-histidine = ADP + protein N-phospho-L-histidine.</text>
        <dbReference type="EC" id="2.7.13.3"/>
    </reaction>
</comment>
<dbReference type="STRING" id="270351.Maq22A_c27865"/>
<evidence type="ECO:0000256" key="4">
    <source>
        <dbReference type="ARBA" id="ARBA00022553"/>
    </source>
</evidence>
<evidence type="ECO:0000313" key="14">
    <source>
        <dbReference type="EMBL" id="BAR47079.1"/>
    </source>
</evidence>
<dbReference type="RefSeq" id="WP_060845737.1">
    <property type="nucleotide sequence ID" value="NZ_AP014704.1"/>
</dbReference>
<dbReference type="GO" id="GO:0004673">
    <property type="term" value="F:protein histidine kinase activity"/>
    <property type="evidence" value="ECO:0007669"/>
    <property type="project" value="UniProtKB-EC"/>
</dbReference>
<dbReference type="GO" id="GO:0005524">
    <property type="term" value="F:ATP binding"/>
    <property type="evidence" value="ECO:0007669"/>
    <property type="project" value="UniProtKB-KW"/>
</dbReference>
<evidence type="ECO:0000256" key="5">
    <source>
        <dbReference type="ARBA" id="ARBA00022630"/>
    </source>
</evidence>
<dbReference type="AlphaFoldDB" id="A0A1Y0Z8K4"/>
<dbReference type="PANTHER" id="PTHR41523">
    <property type="entry name" value="TWO-COMPONENT SYSTEM SENSOR PROTEIN"/>
    <property type="match status" value="1"/>
</dbReference>